<proteinExistence type="predicted"/>
<evidence type="ECO:0000256" key="1">
    <source>
        <dbReference type="SAM" id="MobiDB-lite"/>
    </source>
</evidence>
<dbReference type="EMBL" id="QYUM01000004">
    <property type="protein sequence ID" value="RJF85990.1"/>
    <property type="molecule type" value="Genomic_DNA"/>
</dbReference>
<dbReference type="AlphaFoldDB" id="A0A418W7L5"/>
<feature type="compositionally biased region" description="Basic and acidic residues" evidence="1">
    <location>
        <begin position="12"/>
        <end position="22"/>
    </location>
</feature>
<comment type="caution">
    <text evidence="3">The sequence shown here is derived from an EMBL/GenBank/DDBJ whole genome shotgun (WGS) entry which is preliminary data.</text>
</comment>
<dbReference type="RefSeq" id="WP_119765277.1">
    <property type="nucleotide sequence ID" value="NZ_QYUM01000004.1"/>
</dbReference>
<dbReference type="InterPro" id="IPR029032">
    <property type="entry name" value="AhpD-like"/>
</dbReference>
<name>A0A418W7L5_9SPHN</name>
<dbReference type="Proteomes" id="UP000286100">
    <property type="component" value="Unassembled WGS sequence"/>
</dbReference>
<evidence type="ECO:0000259" key="2">
    <source>
        <dbReference type="Pfam" id="PF02627"/>
    </source>
</evidence>
<dbReference type="PANTHER" id="PTHR34846">
    <property type="entry name" value="4-CARBOXYMUCONOLACTONE DECARBOXYLASE FAMILY PROTEIN (AFU_ORTHOLOGUE AFUA_6G11590)"/>
    <property type="match status" value="1"/>
</dbReference>
<feature type="domain" description="Carboxymuconolactone decarboxylase-like" evidence="2">
    <location>
        <begin position="93"/>
        <end position="155"/>
    </location>
</feature>
<dbReference type="GO" id="GO:0051920">
    <property type="term" value="F:peroxiredoxin activity"/>
    <property type="evidence" value="ECO:0007669"/>
    <property type="project" value="InterPro"/>
</dbReference>
<feature type="region of interest" description="Disordered" evidence="1">
    <location>
        <begin position="1"/>
        <end position="23"/>
    </location>
</feature>
<dbReference type="OrthoDB" id="4704294at2"/>
<protein>
    <submittedName>
        <fullName evidence="3">Carboxymuconolactone decarboxylase family protein</fullName>
    </submittedName>
</protein>
<dbReference type="Pfam" id="PF02627">
    <property type="entry name" value="CMD"/>
    <property type="match status" value="1"/>
</dbReference>
<gene>
    <name evidence="3" type="ORF">D3876_19335</name>
</gene>
<evidence type="ECO:0000313" key="3">
    <source>
        <dbReference type="EMBL" id="RJF85990.1"/>
    </source>
</evidence>
<keyword evidence="4" id="KW-1185">Reference proteome</keyword>
<accession>A0A418W7L5</accession>
<organism evidence="3 4">
    <name type="scientific">Sphingomonas cavernae</name>
    <dbReference type="NCBI Taxonomy" id="2320861"/>
    <lineage>
        <taxon>Bacteria</taxon>
        <taxon>Pseudomonadati</taxon>
        <taxon>Pseudomonadota</taxon>
        <taxon>Alphaproteobacteria</taxon>
        <taxon>Sphingomonadales</taxon>
        <taxon>Sphingomonadaceae</taxon>
        <taxon>Sphingomonas</taxon>
    </lineage>
</organism>
<sequence length="234" mass="26019">MKTESKAPATVDQRESRIHGDGPRIAPLAVEELSDELLQIVSRMAQINSVIASREQGALTKVMETNDAEGSAADISADLGELPEIVRTMLRHPDLFARHTEVGLHLLREGALSARDRELAILRIGWLCQAPYEWGEHVFVAKRFGVTSAEIERITEGPDAEGWSELDSAILRATDELHGDAMISDATWDVLSGHYDDRQLIELPIVVGQYQLVAYYQNSLRLRLHNGNFGLKAR</sequence>
<reference evidence="3 4" key="1">
    <citation type="submission" date="2018-09" db="EMBL/GenBank/DDBJ databases">
        <authorList>
            <person name="Zhu H."/>
        </authorList>
    </citation>
    <scope>NUCLEOTIDE SEQUENCE [LARGE SCALE GENOMIC DNA]</scope>
    <source>
        <strain evidence="3 4">K2R01-6</strain>
    </source>
</reference>
<dbReference type="PANTHER" id="PTHR34846:SF5">
    <property type="entry name" value="CARBOXYMUCONOLACTONE DECARBOXYLASE-LIKE DOMAIN-CONTAINING PROTEIN"/>
    <property type="match status" value="1"/>
</dbReference>
<evidence type="ECO:0000313" key="4">
    <source>
        <dbReference type="Proteomes" id="UP000286100"/>
    </source>
</evidence>
<dbReference type="Gene3D" id="1.20.1290.10">
    <property type="entry name" value="AhpD-like"/>
    <property type="match status" value="1"/>
</dbReference>
<dbReference type="InterPro" id="IPR003779">
    <property type="entry name" value="CMD-like"/>
</dbReference>
<dbReference type="SUPFAM" id="SSF69118">
    <property type="entry name" value="AhpD-like"/>
    <property type="match status" value="1"/>
</dbReference>